<organism evidence="1">
    <name type="scientific">Chromera velia CCMP2878</name>
    <dbReference type="NCBI Taxonomy" id="1169474"/>
    <lineage>
        <taxon>Eukaryota</taxon>
        <taxon>Sar</taxon>
        <taxon>Alveolata</taxon>
        <taxon>Colpodellida</taxon>
        <taxon>Chromeraceae</taxon>
        <taxon>Chromera</taxon>
    </lineage>
</organism>
<name>A0A0G4G8U6_9ALVE</name>
<protein>
    <submittedName>
        <fullName evidence="1">Uncharacterized protein</fullName>
    </submittedName>
</protein>
<proteinExistence type="predicted"/>
<sequence length="382" mass="42685">MDFLQLNPETSSRFRIPGGVDASEDEKQLIAALVERFPDPGLDLRRAALPDLVLRCREVAIEIWHLPFHLWKADHFRDFRAAFLALALRRQAVVLHWVQVNVAKFEDDGEARLTLADAGRRTRMLVDSLRLCDASCSECMLQCMEPLGHETPHLCGGGCKCTERCHYCQEAPTPSGRHCHLPAGHTEPHDCGAESHTCGLPCSLSSKGNCGRTCTKKPGHAEAEHMCSAPFHRCSEPCSLRGCQGPCITPHGQVHTTHKCREIMCPERCSFEGCVNKCASEDHFHAEKCGPHDHICDQPHPCTEDCEAPGICEIIKELVSEVTTFQNAHGSFQYPLYTDQNGLRKKCCKEIPPGRRRHDGPHLHSLRENLQHYCETKCPSCS</sequence>
<gene>
    <name evidence="1" type="ORF">Cvel_4360</name>
</gene>
<dbReference type="VEuPathDB" id="CryptoDB:Cvel_4360"/>
<accession>A0A0G4G8U6</accession>
<dbReference type="EMBL" id="CDMZ01000992">
    <property type="protein sequence ID" value="CEM25228.1"/>
    <property type="molecule type" value="Genomic_DNA"/>
</dbReference>
<dbReference type="AlphaFoldDB" id="A0A0G4G8U6"/>
<reference evidence="1" key="1">
    <citation type="submission" date="2014-11" db="EMBL/GenBank/DDBJ databases">
        <authorList>
            <person name="Otto D Thomas"/>
            <person name="Naeem Raeece"/>
        </authorList>
    </citation>
    <scope>NUCLEOTIDE SEQUENCE</scope>
</reference>
<evidence type="ECO:0000313" key="1">
    <source>
        <dbReference type="EMBL" id="CEM25228.1"/>
    </source>
</evidence>